<proteinExistence type="inferred from homology"/>
<dbReference type="PRINTS" id="PR00081">
    <property type="entry name" value="GDHRDH"/>
</dbReference>
<dbReference type="Pfam" id="PF13561">
    <property type="entry name" value="adh_short_C2"/>
    <property type="match status" value="1"/>
</dbReference>
<dbReference type="PANTHER" id="PTHR43544:SF32">
    <property type="entry name" value="CHAIN DEHYDROGENASE, PUTATIVE (AFU_ORTHOLOGUE AFUA_5G01530)-RELATED"/>
    <property type="match status" value="1"/>
</dbReference>
<accession>A0A166S9J1</accession>
<dbReference type="PRINTS" id="PR00080">
    <property type="entry name" value="SDRFAMILY"/>
</dbReference>
<dbReference type="Proteomes" id="UP000076532">
    <property type="component" value="Unassembled WGS sequence"/>
</dbReference>
<protein>
    <recommendedName>
        <fullName evidence="4">NAD(P)-binding protein</fullName>
    </recommendedName>
</protein>
<dbReference type="EMBL" id="KV417500">
    <property type="protein sequence ID" value="KZP29184.1"/>
    <property type="molecule type" value="Genomic_DNA"/>
</dbReference>
<dbReference type="AlphaFoldDB" id="A0A166S9J1"/>
<dbReference type="OrthoDB" id="1933717at2759"/>
<dbReference type="SUPFAM" id="SSF51735">
    <property type="entry name" value="NAD(P)-binding Rossmann-fold domains"/>
    <property type="match status" value="1"/>
</dbReference>
<reference evidence="2 3" key="1">
    <citation type="journal article" date="2016" name="Mol. Biol. Evol.">
        <title>Comparative Genomics of Early-Diverging Mushroom-Forming Fungi Provides Insights into the Origins of Lignocellulose Decay Capabilities.</title>
        <authorList>
            <person name="Nagy L.G."/>
            <person name="Riley R."/>
            <person name="Tritt A."/>
            <person name="Adam C."/>
            <person name="Daum C."/>
            <person name="Floudas D."/>
            <person name="Sun H."/>
            <person name="Yadav J.S."/>
            <person name="Pangilinan J."/>
            <person name="Larsson K.H."/>
            <person name="Matsuura K."/>
            <person name="Barry K."/>
            <person name="Labutti K."/>
            <person name="Kuo R."/>
            <person name="Ohm R.A."/>
            <person name="Bhattacharya S.S."/>
            <person name="Shirouzu T."/>
            <person name="Yoshinaga Y."/>
            <person name="Martin F.M."/>
            <person name="Grigoriev I.V."/>
            <person name="Hibbett D.S."/>
        </authorList>
    </citation>
    <scope>NUCLEOTIDE SEQUENCE [LARGE SCALE GENOMIC DNA]</scope>
    <source>
        <strain evidence="2 3">CBS 109695</strain>
    </source>
</reference>
<name>A0A166S9J1_9AGAM</name>
<dbReference type="PANTHER" id="PTHR43544">
    <property type="entry name" value="SHORT-CHAIN DEHYDROGENASE/REDUCTASE"/>
    <property type="match status" value="1"/>
</dbReference>
<evidence type="ECO:0000313" key="3">
    <source>
        <dbReference type="Proteomes" id="UP000076532"/>
    </source>
</evidence>
<dbReference type="GO" id="GO:0005737">
    <property type="term" value="C:cytoplasm"/>
    <property type="evidence" value="ECO:0007669"/>
    <property type="project" value="TreeGrafter"/>
</dbReference>
<dbReference type="GO" id="GO:0016491">
    <property type="term" value="F:oxidoreductase activity"/>
    <property type="evidence" value="ECO:0007669"/>
    <property type="project" value="TreeGrafter"/>
</dbReference>
<dbReference type="InterPro" id="IPR002347">
    <property type="entry name" value="SDR_fam"/>
</dbReference>
<organism evidence="2 3">
    <name type="scientific">Athelia psychrophila</name>
    <dbReference type="NCBI Taxonomy" id="1759441"/>
    <lineage>
        <taxon>Eukaryota</taxon>
        <taxon>Fungi</taxon>
        <taxon>Dikarya</taxon>
        <taxon>Basidiomycota</taxon>
        <taxon>Agaricomycotina</taxon>
        <taxon>Agaricomycetes</taxon>
        <taxon>Agaricomycetidae</taxon>
        <taxon>Atheliales</taxon>
        <taxon>Atheliaceae</taxon>
        <taxon>Athelia</taxon>
    </lineage>
</organism>
<evidence type="ECO:0000256" key="1">
    <source>
        <dbReference type="ARBA" id="ARBA00006484"/>
    </source>
</evidence>
<gene>
    <name evidence="2" type="ORF">FIBSPDRAFT_947183</name>
</gene>
<dbReference type="InterPro" id="IPR036291">
    <property type="entry name" value="NAD(P)-bd_dom_sf"/>
</dbReference>
<keyword evidence="3" id="KW-1185">Reference proteome</keyword>
<comment type="similarity">
    <text evidence="1">Belongs to the short-chain dehydrogenases/reductases (SDR) family.</text>
</comment>
<sequence length="182" mass="19502">MDITDDASIHAAVADLEKKLCGAALDVLVNNAGVALENNIEHDGLRTRFEKTFSVNAFGTVVAAEAFHPLPKLYRTPGDRECGLQRRKLHSNGRDSQRGVDESDLQVYKASKSALNSIAISLAVANPDVHVVVVDPGLNVTRLNTYGIGADPNQGSQIIVDYALEIKGNSPGFYSGQGVLSW</sequence>
<evidence type="ECO:0008006" key="4">
    <source>
        <dbReference type="Google" id="ProtNLM"/>
    </source>
</evidence>
<evidence type="ECO:0000313" key="2">
    <source>
        <dbReference type="EMBL" id="KZP29184.1"/>
    </source>
</evidence>
<dbReference type="InterPro" id="IPR051468">
    <property type="entry name" value="Fungal_SecMetab_SDRs"/>
</dbReference>
<dbReference type="STRING" id="436010.A0A166S9J1"/>
<dbReference type="Gene3D" id="3.40.50.720">
    <property type="entry name" value="NAD(P)-binding Rossmann-like Domain"/>
    <property type="match status" value="1"/>
</dbReference>
<dbReference type="GO" id="GO:0019748">
    <property type="term" value="P:secondary metabolic process"/>
    <property type="evidence" value="ECO:0007669"/>
    <property type="project" value="TreeGrafter"/>
</dbReference>